<dbReference type="KEGG" id="mtab:MTABA_v1c04350"/>
<dbReference type="Pfam" id="PF01648">
    <property type="entry name" value="ACPS"/>
    <property type="match status" value="1"/>
</dbReference>
<sequence>MIEKIGIDIVENKRVNLRENFLNKVLSKNELEKIKMMSSKKSKLQFVAGRWAVKEAIIKTLDANQNFPMSKIDIGYAEKMPIILNKELSNILISISHEIKYSVGMAVKQND</sequence>
<evidence type="ECO:0000256" key="2">
    <source>
        <dbReference type="ARBA" id="ARBA00022723"/>
    </source>
</evidence>
<dbReference type="GO" id="GO:0008897">
    <property type="term" value="F:holo-[acyl-carrier-protein] synthase activity"/>
    <property type="evidence" value="ECO:0007669"/>
    <property type="project" value="InterPro"/>
</dbReference>
<dbReference type="Gene3D" id="3.90.470.20">
    <property type="entry name" value="4'-phosphopantetheinyl transferase domain"/>
    <property type="match status" value="1"/>
</dbReference>
<evidence type="ECO:0000313" key="5">
    <source>
        <dbReference type="EMBL" id="ATZ21634.1"/>
    </source>
</evidence>
<feature type="domain" description="4'-phosphopantetheinyl transferase" evidence="4">
    <location>
        <begin position="5"/>
        <end position="85"/>
    </location>
</feature>
<dbReference type="SUPFAM" id="SSF56214">
    <property type="entry name" value="4'-phosphopantetheinyl transferase"/>
    <property type="match status" value="1"/>
</dbReference>
<dbReference type="InterPro" id="IPR037143">
    <property type="entry name" value="4-PPantetheinyl_Trfase_dom_sf"/>
</dbReference>
<dbReference type="Proteomes" id="UP000232223">
    <property type="component" value="Chromosome"/>
</dbReference>
<evidence type="ECO:0000256" key="3">
    <source>
        <dbReference type="ARBA" id="ARBA00022842"/>
    </source>
</evidence>
<organism evidence="5 6">
    <name type="scientific">Mesoplasma tabanidae</name>
    <dbReference type="NCBI Taxonomy" id="219745"/>
    <lineage>
        <taxon>Bacteria</taxon>
        <taxon>Bacillati</taxon>
        <taxon>Mycoplasmatota</taxon>
        <taxon>Mollicutes</taxon>
        <taxon>Entomoplasmatales</taxon>
        <taxon>Entomoplasmataceae</taxon>
        <taxon>Mesoplasma</taxon>
    </lineage>
</organism>
<dbReference type="EMBL" id="CP024969">
    <property type="protein sequence ID" value="ATZ21634.1"/>
    <property type="molecule type" value="Genomic_DNA"/>
</dbReference>
<keyword evidence="2" id="KW-0479">Metal-binding</keyword>
<dbReference type="InterPro" id="IPR004568">
    <property type="entry name" value="Ppantetheine-prot_Trfase_dom"/>
</dbReference>
<dbReference type="GO" id="GO:0000287">
    <property type="term" value="F:magnesium ion binding"/>
    <property type="evidence" value="ECO:0007669"/>
    <property type="project" value="InterPro"/>
</dbReference>
<dbReference type="InterPro" id="IPR008278">
    <property type="entry name" value="4-PPantetheinyl_Trfase_dom"/>
</dbReference>
<dbReference type="RefSeq" id="WP_100679569.1">
    <property type="nucleotide sequence ID" value="NZ_CP024969.1"/>
</dbReference>
<dbReference type="NCBIfam" id="TIGR00556">
    <property type="entry name" value="pantethn_trn"/>
    <property type="match status" value="1"/>
</dbReference>
<keyword evidence="1" id="KW-0808">Transferase</keyword>
<protein>
    <submittedName>
        <fullName evidence="5">Holo-[acyl-carrier-protein] synthase</fullName>
    </submittedName>
</protein>
<evidence type="ECO:0000259" key="4">
    <source>
        <dbReference type="Pfam" id="PF01648"/>
    </source>
</evidence>
<dbReference type="OrthoDB" id="389495at2"/>
<reference evidence="5 6" key="1">
    <citation type="submission" date="2017-11" db="EMBL/GenBank/DDBJ databases">
        <title>Genome sequence of Mesoplasma tabanidae BARC 857 (ATCC 49584).</title>
        <authorList>
            <person name="Lo W.-S."/>
            <person name="Kuo C.-H."/>
        </authorList>
    </citation>
    <scope>NUCLEOTIDE SEQUENCE [LARGE SCALE GENOMIC DNA]</scope>
    <source>
        <strain evidence="5 6">BARC 857</strain>
    </source>
</reference>
<name>A0A2K8P4F6_9MOLU</name>
<dbReference type="GO" id="GO:0006633">
    <property type="term" value="P:fatty acid biosynthetic process"/>
    <property type="evidence" value="ECO:0007669"/>
    <property type="project" value="InterPro"/>
</dbReference>
<evidence type="ECO:0000313" key="6">
    <source>
        <dbReference type="Proteomes" id="UP000232223"/>
    </source>
</evidence>
<evidence type="ECO:0000256" key="1">
    <source>
        <dbReference type="ARBA" id="ARBA00022679"/>
    </source>
</evidence>
<gene>
    <name evidence="5" type="primary">acpS</name>
    <name evidence="5" type="ORF">MTABA_v1c04350</name>
</gene>
<proteinExistence type="predicted"/>
<keyword evidence="6" id="KW-1185">Reference proteome</keyword>
<dbReference type="AlphaFoldDB" id="A0A2K8P4F6"/>
<accession>A0A2K8P4F6</accession>
<keyword evidence="3" id="KW-0460">Magnesium</keyword>